<accession>A0AA41E9R5</accession>
<dbReference type="RefSeq" id="WP_105785214.1">
    <property type="nucleotide sequence ID" value="NZ_CADERF010000001.1"/>
</dbReference>
<reference evidence="2" key="1">
    <citation type="submission" date="2021-04" db="EMBL/GenBank/DDBJ databases">
        <title>A collection of bacterial strains from the Burkholderia cepacia Research Laboratory and Repository.</title>
        <authorList>
            <person name="Lipuma J."/>
            <person name="Spilker T."/>
        </authorList>
    </citation>
    <scope>NUCLEOTIDE SEQUENCE</scope>
    <source>
        <strain evidence="2">AU36012</strain>
    </source>
</reference>
<name>A0AA41E9R5_9BURK</name>
<dbReference type="Pfam" id="PF12085">
    <property type="entry name" value="DUF3562"/>
    <property type="match status" value="1"/>
</dbReference>
<dbReference type="Proteomes" id="UP000682266">
    <property type="component" value="Unassembled WGS sequence"/>
</dbReference>
<gene>
    <name evidence="2" type="ORF">KDW93_18560</name>
</gene>
<feature type="region of interest" description="Disordered" evidence="1">
    <location>
        <begin position="60"/>
        <end position="87"/>
    </location>
</feature>
<proteinExistence type="predicted"/>
<dbReference type="AlphaFoldDB" id="A0AA41E9R5"/>
<sequence>MSQQDTMLEALKAVAEQREIGDDQLRSMLADEVRALSSDARVHDYIHVFAIRHLRERMRRQDELERERDTSPGTQHKEPDARTDRRL</sequence>
<comment type="caution">
    <text evidence="2">The sequence shown here is derived from an EMBL/GenBank/DDBJ whole genome shotgun (WGS) entry which is preliminary data.</text>
</comment>
<evidence type="ECO:0000256" key="1">
    <source>
        <dbReference type="SAM" id="MobiDB-lite"/>
    </source>
</evidence>
<organism evidence="2 3">
    <name type="scientific">Burkholderia ambifaria</name>
    <dbReference type="NCBI Taxonomy" id="152480"/>
    <lineage>
        <taxon>Bacteria</taxon>
        <taxon>Pseudomonadati</taxon>
        <taxon>Pseudomonadota</taxon>
        <taxon>Betaproteobacteria</taxon>
        <taxon>Burkholderiales</taxon>
        <taxon>Burkholderiaceae</taxon>
        <taxon>Burkholderia</taxon>
        <taxon>Burkholderia cepacia complex</taxon>
    </lineage>
</organism>
<dbReference type="EMBL" id="JAGSVG010000016">
    <property type="protein sequence ID" value="MBR8130946.1"/>
    <property type="molecule type" value="Genomic_DNA"/>
</dbReference>
<protein>
    <submittedName>
        <fullName evidence="2">DUF3562 domain-containing protein</fullName>
    </submittedName>
</protein>
<evidence type="ECO:0000313" key="2">
    <source>
        <dbReference type="EMBL" id="MBR8130946.1"/>
    </source>
</evidence>
<dbReference type="InterPro" id="IPR021945">
    <property type="entry name" value="DUF3562"/>
</dbReference>
<evidence type="ECO:0000313" key="3">
    <source>
        <dbReference type="Proteomes" id="UP000682266"/>
    </source>
</evidence>